<protein>
    <submittedName>
        <fullName evidence="2">Uncharacterized protein</fullName>
    </submittedName>
</protein>
<dbReference type="EMBL" id="JAGKQH010000004">
    <property type="protein sequence ID" value="KAG6601676.1"/>
    <property type="molecule type" value="Genomic_DNA"/>
</dbReference>
<gene>
    <name evidence="2" type="ORF">SDJN03_06909</name>
</gene>
<reference evidence="2 3" key="1">
    <citation type="journal article" date="2021" name="Hortic Res">
        <title>The domestication of Cucurbita argyrosperma as revealed by the genome of its wild relative.</title>
        <authorList>
            <person name="Barrera-Redondo J."/>
            <person name="Sanchez-de la Vega G."/>
            <person name="Aguirre-Liguori J.A."/>
            <person name="Castellanos-Morales G."/>
            <person name="Gutierrez-Guerrero Y.T."/>
            <person name="Aguirre-Dugua X."/>
            <person name="Aguirre-Planter E."/>
            <person name="Tenaillon M.I."/>
            <person name="Lira-Saade R."/>
            <person name="Eguiarte L.E."/>
        </authorList>
    </citation>
    <scope>NUCLEOTIDE SEQUENCE [LARGE SCALE GENOMIC DNA]</scope>
    <source>
        <strain evidence="2">JBR-2021</strain>
    </source>
</reference>
<dbReference type="PANTHER" id="PTHR46519">
    <property type="entry name" value="RING/U-BOX SUPERFAMILY PROTEIN"/>
    <property type="match status" value="1"/>
</dbReference>
<dbReference type="Proteomes" id="UP000685013">
    <property type="component" value="Chromosome 4"/>
</dbReference>
<evidence type="ECO:0000313" key="2">
    <source>
        <dbReference type="EMBL" id="KAG6601676.1"/>
    </source>
</evidence>
<sequence>MGDLDETMSPYTSAETSERARQVDTSSGFCCEPSTCLPLPPAMSPRQLWEHELSHDSWSRRDFRQQFLELYVSSLFPCLLSFWVKSVESKLQQRMSNPTEMLETCMDMQLELQRSIKQEVSSLALNRTNGSEMRAHVHMFKMCYELVKAREKVSDVSCAYSGSDSCLLFMTN</sequence>
<keyword evidence="3" id="KW-1185">Reference proteome</keyword>
<dbReference type="AlphaFoldDB" id="A0AAV6NRV9"/>
<accession>A0AAV6NRV9</accession>
<evidence type="ECO:0000256" key="1">
    <source>
        <dbReference type="SAM" id="MobiDB-lite"/>
    </source>
</evidence>
<organism evidence="2 3">
    <name type="scientific">Cucurbita argyrosperma subsp. sororia</name>
    <dbReference type="NCBI Taxonomy" id="37648"/>
    <lineage>
        <taxon>Eukaryota</taxon>
        <taxon>Viridiplantae</taxon>
        <taxon>Streptophyta</taxon>
        <taxon>Embryophyta</taxon>
        <taxon>Tracheophyta</taxon>
        <taxon>Spermatophyta</taxon>
        <taxon>Magnoliopsida</taxon>
        <taxon>eudicotyledons</taxon>
        <taxon>Gunneridae</taxon>
        <taxon>Pentapetalae</taxon>
        <taxon>rosids</taxon>
        <taxon>fabids</taxon>
        <taxon>Cucurbitales</taxon>
        <taxon>Cucurbitaceae</taxon>
        <taxon>Cucurbiteae</taxon>
        <taxon>Cucurbita</taxon>
    </lineage>
</organism>
<name>A0AAV6NRV9_9ROSI</name>
<feature type="region of interest" description="Disordered" evidence="1">
    <location>
        <begin position="1"/>
        <end position="26"/>
    </location>
</feature>
<comment type="caution">
    <text evidence="2">The sequence shown here is derived from an EMBL/GenBank/DDBJ whole genome shotgun (WGS) entry which is preliminary data.</text>
</comment>
<evidence type="ECO:0000313" key="3">
    <source>
        <dbReference type="Proteomes" id="UP000685013"/>
    </source>
</evidence>
<feature type="non-terminal residue" evidence="2">
    <location>
        <position position="1"/>
    </location>
</feature>
<proteinExistence type="predicted"/>
<dbReference type="PANTHER" id="PTHR46519:SF3">
    <property type="entry name" value="RING_U-BOX SUPERFAMILY PROTEIN"/>
    <property type="match status" value="1"/>
</dbReference>